<organism evidence="10 11">
    <name type="scientific">Nile crocodilepox virus (isolate Crocodylus niloticus/Zimbabwe/Ume/2001)</name>
    <name type="common">CRV</name>
    <dbReference type="NCBI Taxonomy" id="1289473"/>
    <lineage>
        <taxon>Viruses</taxon>
        <taxon>Varidnaviria</taxon>
        <taxon>Bamfordvirae</taxon>
        <taxon>Nucleocytoviricota</taxon>
        <taxon>Pokkesviricetes</taxon>
        <taxon>Chitovirales</taxon>
        <taxon>Poxviridae</taxon>
        <taxon>Chordopoxvirinae</taxon>
        <taxon>Crocodylidpoxvirus</taxon>
        <taxon>Crocodylidpoxvirus nilecrocodilepox</taxon>
        <taxon>Nile crocodilepox virus</taxon>
    </lineage>
</organism>
<organismHost>
    <name type="scientific">Crocodylus johnstoni</name>
    <name type="common">Australian freshwater crocodile</name>
    <dbReference type="NCBI Taxonomy" id="184234"/>
</organismHost>
<dbReference type="GO" id="GO:0003899">
    <property type="term" value="F:DNA-directed RNA polymerase activity"/>
    <property type="evidence" value="ECO:0007669"/>
    <property type="project" value="UniProtKB-EC"/>
</dbReference>
<dbReference type="EMBL" id="DQ356948">
    <property type="protein sequence ID" value="ABJ09006.1"/>
    <property type="molecule type" value="Genomic_DNA"/>
</dbReference>
<organismHost>
    <name type="scientific">Crocodylus porosus</name>
    <name type="common">Saltwater crocodile</name>
    <name type="synonym">Estuarine crocodile</name>
    <dbReference type="NCBI Taxonomy" id="8502"/>
</organismHost>
<evidence type="ECO:0000313" key="11">
    <source>
        <dbReference type="Proteomes" id="UP000011300"/>
    </source>
</evidence>
<accession>Q070D6</accession>
<evidence type="ECO:0000313" key="10">
    <source>
        <dbReference type="EMBL" id="ABJ09006.1"/>
    </source>
</evidence>
<evidence type="ECO:0000256" key="2">
    <source>
        <dbReference type="ARBA" id="ARBA00005370"/>
    </source>
</evidence>
<keyword evidence="6" id="KW-0808">Transferase</keyword>
<organismHost>
    <name type="scientific">Crocodylus niloticus</name>
    <name type="common">Nile crocodile</name>
    <name type="synonym">African crocodile</name>
    <dbReference type="NCBI Taxonomy" id="8501"/>
</organismHost>
<comment type="subcellular location">
    <subcellularLocation>
        <location evidence="1">Virion</location>
    </subcellularLocation>
</comment>
<evidence type="ECO:0000256" key="7">
    <source>
        <dbReference type="ARBA" id="ARBA00022844"/>
    </source>
</evidence>
<evidence type="ECO:0000256" key="8">
    <source>
        <dbReference type="ARBA" id="ARBA00023163"/>
    </source>
</evidence>
<dbReference type="Proteomes" id="UP000011300">
    <property type="component" value="Segment"/>
</dbReference>
<comment type="catalytic activity">
    <reaction evidence="9">
        <text>RNA(n) + a ribonucleoside 5'-triphosphate = RNA(n+1) + diphosphate</text>
        <dbReference type="Rhea" id="RHEA:21248"/>
        <dbReference type="Rhea" id="RHEA-COMP:14527"/>
        <dbReference type="Rhea" id="RHEA-COMP:17342"/>
        <dbReference type="ChEBI" id="CHEBI:33019"/>
        <dbReference type="ChEBI" id="CHEBI:61557"/>
        <dbReference type="ChEBI" id="CHEBI:140395"/>
        <dbReference type="EC" id="2.7.7.6"/>
    </reaction>
</comment>
<dbReference type="GO" id="GO:0003677">
    <property type="term" value="F:DNA binding"/>
    <property type="evidence" value="ECO:0007669"/>
    <property type="project" value="InterPro"/>
</dbReference>
<keyword evidence="8" id="KW-0804">Transcription</keyword>
<reference evidence="10 11" key="1">
    <citation type="journal article" date="2006" name="J. Virol.">
        <title>Genome of crocodilepox virus.</title>
        <authorList>
            <person name="Afonso C.L."/>
            <person name="Tulman E.R."/>
            <person name="Delhon G."/>
            <person name="Lu Z."/>
            <person name="Viljoen G.J."/>
            <person name="Wallace D.B."/>
            <person name="Kutish G.F."/>
            <person name="Rock D.L."/>
        </authorList>
    </citation>
    <scope>NUCLEOTIDE SEQUENCE [LARGE SCALE GENOMIC DNA]</scope>
    <source>
        <strain evidence="11">Isolate Crocodylus niloticus/Zimbabwe/Ume/2001</strain>
    </source>
</reference>
<dbReference type="GO" id="GO:0044423">
    <property type="term" value="C:virion component"/>
    <property type="evidence" value="ECO:0007669"/>
    <property type="project" value="UniProtKB-KW"/>
</dbReference>
<dbReference type="KEGG" id="vg:4363358"/>
<evidence type="ECO:0000256" key="1">
    <source>
        <dbReference type="ARBA" id="ARBA00004328"/>
    </source>
</evidence>
<sequence>MSSFSQKLFLDVELDPGELNLDVRQNIRRKVMREYLHKERAGIMCTKIEILEEYRLPLGRITNNVITVMVPCLATYKYYRIGDVVEGTMEINSESDIAVNCPDLVCHINKDDGTVSFADSKYCFTKDRHVYNAGDTVTVTLKEANSSSGSSKFSFTGVINRPGAK</sequence>
<gene>
    <name evidence="10" type="ORF">CRV115</name>
</gene>
<proteinExistence type="inferred from homology"/>
<dbReference type="RefSeq" id="YP_784305.1">
    <property type="nucleotide sequence ID" value="NC_008030.1"/>
</dbReference>
<dbReference type="Pfam" id="PF03293">
    <property type="entry name" value="Pox_RNA_pol"/>
    <property type="match status" value="1"/>
</dbReference>
<dbReference type="InterPro" id="IPR004973">
    <property type="entry name" value="DNA-dir_RNA_pol_18kDa_poxviral"/>
</dbReference>
<evidence type="ECO:0000256" key="5">
    <source>
        <dbReference type="ARBA" id="ARBA00022478"/>
    </source>
</evidence>
<keyword evidence="11" id="KW-1185">Reference proteome</keyword>
<dbReference type="GeneID" id="4363358"/>
<keyword evidence="5" id="KW-0240">DNA-directed RNA polymerase</keyword>
<keyword evidence="7" id="KW-0946">Virion</keyword>
<dbReference type="GO" id="GO:0019083">
    <property type="term" value="P:viral transcription"/>
    <property type="evidence" value="ECO:0007669"/>
    <property type="project" value="InterPro"/>
</dbReference>
<evidence type="ECO:0000256" key="3">
    <source>
        <dbReference type="ARBA" id="ARBA00012418"/>
    </source>
</evidence>
<evidence type="ECO:0000256" key="4">
    <source>
        <dbReference type="ARBA" id="ARBA00015780"/>
    </source>
</evidence>
<comment type="similarity">
    <text evidence="2">Belongs to the poxviridae DNA-directed RNA polymerase 18 kDa subunit family.</text>
</comment>
<name>Q070D6_CPRVZ</name>
<dbReference type="GO" id="GO:0000428">
    <property type="term" value="C:DNA-directed RNA polymerase complex"/>
    <property type="evidence" value="ECO:0007669"/>
    <property type="project" value="UniProtKB-KW"/>
</dbReference>
<evidence type="ECO:0000256" key="6">
    <source>
        <dbReference type="ARBA" id="ARBA00022679"/>
    </source>
</evidence>
<evidence type="ECO:0000256" key="9">
    <source>
        <dbReference type="ARBA" id="ARBA00048552"/>
    </source>
</evidence>
<dbReference type="EC" id="2.7.7.6" evidence="3"/>
<protein>
    <recommendedName>
        <fullName evidence="4">DNA-directed RNA polymerase 18 kDa subunit</fullName>
        <ecNumber evidence="3">2.7.7.6</ecNumber>
    </recommendedName>
</protein>